<dbReference type="PRINTS" id="PR01010">
    <property type="entry name" value="FLGPRINGFLGI"/>
</dbReference>
<gene>
    <name evidence="5" type="ORF">HNQ40_002162</name>
</gene>
<dbReference type="Pfam" id="PF02119">
    <property type="entry name" value="FlgI"/>
    <property type="match status" value="1"/>
</dbReference>
<dbReference type="Proteomes" id="UP000541810">
    <property type="component" value="Unassembled WGS sequence"/>
</dbReference>
<evidence type="ECO:0000256" key="4">
    <source>
        <dbReference type="ARBA" id="ARBA00023143"/>
    </source>
</evidence>
<dbReference type="InterPro" id="IPR001782">
    <property type="entry name" value="Flag_FlgI"/>
</dbReference>
<comment type="function">
    <text evidence="1">Assembles around the rod to form the L-ring and probably protects the motor/basal body from shearing forces during rotation.</text>
</comment>
<keyword evidence="4" id="KW-0975">Bacterial flagellum</keyword>
<dbReference type="GO" id="GO:0009428">
    <property type="term" value="C:bacterial-type flagellum basal body, distal rod, P ring"/>
    <property type="evidence" value="ECO:0007669"/>
    <property type="project" value="InterPro"/>
</dbReference>
<reference evidence="5 6" key="1">
    <citation type="submission" date="2020-08" db="EMBL/GenBank/DDBJ databases">
        <title>Genomic Encyclopedia of Type Strains, Phase IV (KMG-IV): sequencing the most valuable type-strain genomes for metagenomic binning, comparative biology and taxonomic classification.</title>
        <authorList>
            <person name="Goeker M."/>
        </authorList>
    </citation>
    <scope>NUCLEOTIDE SEQUENCE [LARGE SCALE GENOMIC DNA]</scope>
    <source>
        <strain evidence="5 6">DSM 103725</strain>
    </source>
</reference>
<evidence type="ECO:0000313" key="6">
    <source>
        <dbReference type="Proteomes" id="UP000541810"/>
    </source>
</evidence>
<keyword evidence="5" id="KW-0966">Cell projection</keyword>
<keyword evidence="6" id="KW-1185">Reference proteome</keyword>
<dbReference type="PANTHER" id="PTHR30381:SF0">
    <property type="entry name" value="FLAGELLAR P-RING PROTEIN"/>
    <property type="match status" value="1"/>
</dbReference>
<evidence type="ECO:0000256" key="1">
    <source>
        <dbReference type="ARBA" id="ARBA00002591"/>
    </source>
</evidence>
<evidence type="ECO:0000313" key="5">
    <source>
        <dbReference type="EMBL" id="MBB6430356.1"/>
    </source>
</evidence>
<protein>
    <submittedName>
        <fullName evidence="5">Flagellar P-ring protein FlgI</fullName>
    </submittedName>
</protein>
<organism evidence="5 6">
    <name type="scientific">Algisphaera agarilytica</name>
    <dbReference type="NCBI Taxonomy" id="1385975"/>
    <lineage>
        <taxon>Bacteria</taxon>
        <taxon>Pseudomonadati</taxon>
        <taxon>Planctomycetota</taxon>
        <taxon>Phycisphaerae</taxon>
        <taxon>Phycisphaerales</taxon>
        <taxon>Phycisphaeraceae</taxon>
        <taxon>Algisphaera</taxon>
    </lineage>
</organism>
<name>A0A7X0H939_9BACT</name>
<accession>A0A7X0H939</accession>
<comment type="caution">
    <text evidence="5">The sequence shown here is derived from an EMBL/GenBank/DDBJ whole genome shotgun (WGS) entry which is preliminary data.</text>
</comment>
<sequence length="367" mass="39081">MKQSQTSRANLIWILAVLGSLLIGTQAIALEVGSIVRIKGSETSTLVGMGLVVGLDGTGDGGDFAPAHRPLVEVISRLMDDQTSLRELENSKSVALVAIEATVPAAGVREGDLLDVYVSCVGPANSLAGGRLFLIPMVGEHVDSDIMALARGAVKLEDPNTPRTGKIESGAKMTKSIRARYINERGYIQLVVNEANASWTTTNNLAALINGLVSPDGPEAARAIDAKNVFIRVPEYERSNPASFIANILEAYIDGSQVTGSARVVVNERTGTIVMSGDVEISPTIISHDGLTITMLKPEPQPEPGEELPPQEVTEDFISLDPNNRGGARLGDLLAAFNQLKVPAEDRIQIVKQMHEAGQLHAELVIQ</sequence>
<proteinExistence type="predicted"/>
<dbReference type="GO" id="GO:0030288">
    <property type="term" value="C:outer membrane-bounded periplasmic space"/>
    <property type="evidence" value="ECO:0007669"/>
    <property type="project" value="InterPro"/>
</dbReference>
<dbReference type="AlphaFoldDB" id="A0A7X0H939"/>
<dbReference type="RefSeq" id="WP_184677876.1">
    <property type="nucleotide sequence ID" value="NZ_JACHGY010000001.1"/>
</dbReference>
<keyword evidence="5" id="KW-0969">Cilium</keyword>
<evidence type="ECO:0000256" key="3">
    <source>
        <dbReference type="ARBA" id="ARBA00022729"/>
    </source>
</evidence>
<keyword evidence="3" id="KW-0732">Signal</keyword>
<dbReference type="PANTHER" id="PTHR30381">
    <property type="entry name" value="FLAGELLAR P-RING PERIPLASMIC PROTEIN FLGI"/>
    <property type="match status" value="1"/>
</dbReference>
<keyword evidence="5" id="KW-0282">Flagellum</keyword>
<comment type="subcellular location">
    <subcellularLocation>
        <location evidence="2">Bacterial flagellum basal body</location>
    </subcellularLocation>
</comment>
<dbReference type="GO" id="GO:0005198">
    <property type="term" value="F:structural molecule activity"/>
    <property type="evidence" value="ECO:0007669"/>
    <property type="project" value="InterPro"/>
</dbReference>
<dbReference type="GO" id="GO:0071973">
    <property type="term" value="P:bacterial-type flagellum-dependent cell motility"/>
    <property type="evidence" value="ECO:0007669"/>
    <property type="project" value="InterPro"/>
</dbReference>
<evidence type="ECO:0000256" key="2">
    <source>
        <dbReference type="ARBA" id="ARBA00004117"/>
    </source>
</evidence>
<dbReference type="EMBL" id="JACHGY010000001">
    <property type="protein sequence ID" value="MBB6430356.1"/>
    <property type="molecule type" value="Genomic_DNA"/>
</dbReference>